<accession>A0A0C3BTW5</accession>
<sequence>MNNSFCTRYPFSIHMSLTSRREETMVVRQTPLDPLLSSEKESRRFKIMQGLVRYRTSP</sequence>
<protein>
    <submittedName>
        <fullName evidence="1">Uncharacterized protein</fullName>
    </submittedName>
</protein>
<reference evidence="1 2" key="1">
    <citation type="submission" date="2014-04" db="EMBL/GenBank/DDBJ databases">
        <authorList>
            <consortium name="DOE Joint Genome Institute"/>
            <person name="Kuo A."/>
            <person name="Gay G."/>
            <person name="Dore J."/>
            <person name="Kohler A."/>
            <person name="Nagy L.G."/>
            <person name="Floudas D."/>
            <person name="Copeland A."/>
            <person name="Barry K.W."/>
            <person name="Cichocki N."/>
            <person name="Veneault-Fourrey C."/>
            <person name="LaButti K."/>
            <person name="Lindquist E.A."/>
            <person name="Lipzen A."/>
            <person name="Lundell T."/>
            <person name="Morin E."/>
            <person name="Murat C."/>
            <person name="Sun H."/>
            <person name="Tunlid A."/>
            <person name="Henrissat B."/>
            <person name="Grigoriev I.V."/>
            <person name="Hibbett D.S."/>
            <person name="Martin F."/>
            <person name="Nordberg H.P."/>
            <person name="Cantor M.N."/>
            <person name="Hua S.X."/>
        </authorList>
    </citation>
    <scope>NUCLEOTIDE SEQUENCE [LARGE SCALE GENOMIC DNA]</scope>
    <source>
        <strain evidence="2">h7</strain>
    </source>
</reference>
<dbReference type="EMBL" id="KN831854">
    <property type="protein sequence ID" value="KIM34811.1"/>
    <property type="molecule type" value="Genomic_DNA"/>
</dbReference>
<evidence type="ECO:0000313" key="1">
    <source>
        <dbReference type="EMBL" id="KIM34811.1"/>
    </source>
</evidence>
<dbReference type="AlphaFoldDB" id="A0A0C3BTW5"/>
<proteinExistence type="predicted"/>
<reference evidence="2" key="2">
    <citation type="submission" date="2015-01" db="EMBL/GenBank/DDBJ databases">
        <title>Evolutionary Origins and Diversification of the Mycorrhizal Mutualists.</title>
        <authorList>
            <consortium name="DOE Joint Genome Institute"/>
            <consortium name="Mycorrhizal Genomics Consortium"/>
            <person name="Kohler A."/>
            <person name="Kuo A."/>
            <person name="Nagy L.G."/>
            <person name="Floudas D."/>
            <person name="Copeland A."/>
            <person name="Barry K.W."/>
            <person name="Cichocki N."/>
            <person name="Veneault-Fourrey C."/>
            <person name="LaButti K."/>
            <person name="Lindquist E.A."/>
            <person name="Lipzen A."/>
            <person name="Lundell T."/>
            <person name="Morin E."/>
            <person name="Murat C."/>
            <person name="Riley R."/>
            <person name="Ohm R."/>
            <person name="Sun H."/>
            <person name="Tunlid A."/>
            <person name="Henrissat B."/>
            <person name="Grigoriev I.V."/>
            <person name="Hibbett D.S."/>
            <person name="Martin F."/>
        </authorList>
    </citation>
    <scope>NUCLEOTIDE SEQUENCE [LARGE SCALE GENOMIC DNA]</scope>
    <source>
        <strain evidence="2">h7</strain>
    </source>
</reference>
<name>A0A0C3BTW5_HEBCY</name>
<organism evidence="1 2">
    <name type="scientific">Hebeloma cylindrosporum</name>
    <dbReference type="NCBI Taxonomy" id="76867"/>
    <lineage>
        <taxon>Eukaryota</taxon>
        <taxon>Fungi</taxon>
        <taxon>Dikarya</taxon>
        <taxon>Basidiomycota</taxon>
        <taxon>Agaricomycotina</taxon>
        <taxon>Agaricomycetes</taxon>
        <taxon>Agaricomycetidae</taxon>
        <taxon>Agaricales</taxon>
        <taxon>Agaricineae</taxon>
        <taxon>Hymenogastraceae</taxon>
        <taxon>Hebeloma</taxon>
    </lineage>
</organism>
<dbReference type="Proteomes" id="UP000053424">
    <property type="component" value="Unassembled WGS sequence"/>
</dbReference>
<evidence type="ECO:0000313" key="2">
    <source>
        <dbReference type="Proteomes" id="UP000053424"/>
    </source>
</evidence>
<keyword evidence="2" id="KW-1185">Reference proteome</keyword>
<dbReference type="HOGENOM" id="CLU_2979346_0_0_1"/>
<gene>
    <name evidence="1" type="ORF">M413DRAFT_391777</name>
</gene>